<organism evidence="2 3">
    <name type="scientific">Chondromyces apiculatus DSM 436</name>
    <dbReference type="NCBI Taxonomy" id="1192034"/>
    <lineage>
        <taxon>Bacteria</taxon>
        <taxon>Pseudomonadati</taxon>
        <taxon>Myxococcota</taxon>
        <taxon>Polyangia</taxon>
        <taxon>Polyangiales</taxon>
        <taxon>Polyangiaceae</taxon>
        <taxon>Chondromyces</taxon>
    </lineage>
</organism>
<proteinExistence type="predicted"/>
<evidence type="ECO:0000313" key="2">
    <source>
        <dbReference type="EMBL" id="EYF04399.1"/>
    </source>
</evidence>
<name>A0A017T587_9BACT</name>
<sequence length="92" mass="9867">MTSPEISLHLSREVRDLSGEIDDLSGEINDLSGEVDDLSGEINDLSRDIPPPLPTGPRPRGGCHVGMTAGCARDTALTRRRVRGGETTRRGT</sequence>
<keyword evidence="3" id="KW-1185">Reference proteome</keyword>
<dbReference type="AlphaFoldDB" id="A0A017T587"/>
<protein>
    <submittedName>
        <fullName evidence="2">Uncharacterized protein</fullName>
    </submittedName>
</protein>
<feature type="coiled-coil region" evidence="1">
    <location>
        <begin position="14"/>
        <end position="48"/>
    </location>
</feature>
<dbReference type="EMBL" id="ASRX01000034">
    <property type="protein sequence ID" value="EYF04399.1"/>
    <property type="molecule type" value="Genomic_DNA"/>
</dbReference>
<evidence type="ECO:0000313" key="3">
    <source>
        <dbReference type="Proteomes" id="UP000019678"/>
    </source>
</evidence>
<accession>A0A017T587</accession>
<keyword evidence="1" id="KW-0175">Coiled coil</keyword>
<dbReference type="Proteomes" id="UP000019678">
    <property type="component" value="Unassembled WGS sequence"/>
</dbReference>
<reference evidence="2 3" key="1">
    <citation type="submission" date="2013-05" db="EMBL/GenBank/DDBJ databases">
        <title>Genome assembly of Chondromyces apiculatus DSM 436.</title>
        <authorList>
            <person name="Sharma G."/>
            <person name="Khatri I."/>
            <person name="Kaur C."/>
            <person name="Mayilraj S."/>
            <person name="Subramanian S."/>
        </authorList>
    </citation>
    <scope>NUCLEOTIDE SEQUENCE [LARGE SCALE GENOMIC DNA]</scope>
    <source>
        <strain evidence="2 3">DSM 436</strain>
    </source>
</reference>
<comment type="caution">
    <text evidence="2">The sequence shown here is derived from an EMBL/GenBank/DDBJ whole genome shotgun (WGS) entry which is preliminary data.</text>
</comment>
<gene>
    <name evidence="2" type="ORF">CAP_4538</name>
</gene>
<dbReference type="STRING" id="1192034.CAP_4538"/>
<evidence type="ECO:0000256" key="1">
    <source>
        <dbReference type="SAM" id="Coils"/>
    </source>
</evidence>